<dbReference type="GO" id="GO:0009116">
    <property type="term" value="P:nucleoside metabolic process"/>
    <property type="evidence" value="ECO:0007669"/>
    <property type="project" value="InterPro"/>
</dbReference>
<dbReference type="InterPro" id="IPR035994">
    <property type="entry name" value="Nucleoside_phosphorylase_sf"/>
</dbReference>
<dbReference type="InterPro" id="IPR000845">
    <property type="entry name" value="Nucleoside_phosphorylase_d"/>
</dbReference>
<evidence type="ECO:0000313" key="4">
    <source>
        <dbReference type="Proteomes" id="UP000675781"/>
    </source>
</evidence>
<dbReference type="GO" id="GO:0008930">
    <property type="term" value="F:methylthioadenosine nucleosidase activity"/>
    <property type="evidence" value="ECO:0007669"/>
    <property type="project" value="TreeGrafter"/>
</dbReference>
<dbReference type="RefSeq" id="WP_212527609.1">
    <property type="nucleotide sequence ID" value="NZ_JAGSOG010000022.1"/>
</dbReference>
<dbReference type="SUPFAM" id="SSF53167">
    <property type="entry name" value="Purine and uridine phosphorylases"/>
    <property type="match status" value="1"/>
</dbReference>
<feature type="signal peptide" evidence="1">
    <location>
        <begin position="1"/>
        <end position="28"/>
    </location>
</feature>
<feature type="chain" id="PRO_5039248185" description="Nucleoside phosphorylase domain-containing protein" evidence="1">
    <location>
        <begin position="29"/>
        <end position="403"/>
    </location>
</feature>
<organism evidence="3 4">
    <name type="scientific">Actinospica durhamensis</name>
    <dbReference type="NCBI Taxonomy" id="1508375"/>
    <lineage>
        <taxon>Bacteria</taxon>
        <taxon>Bacillati</taxon>
        <taxon>Actinomycetota</taxon>
        <taxon>Actinomycetes</taxon>
        <taxon>Catenulisporales</taxon>
        <taxon>Actinospicaceae</taxon>
        <taxon>Actinospica</taxon>
    </lineage>
</organism>
<sequence length="403" mass="41821">MPASRRRATPRTLGSLACATAVMAAALAAPGSAAAAAPAARHFPAPIGIVDATPNEQAAILSRMTSTHSRVIGNYTYWIGFMSGVPVVDVAGGEDDPGAELATYLLDTVFHPRATIMSGTAGAENSRINVGDVVLSGLIVDKEAIHYHDGGWQGQDNSMEIHTPPHGTIAGAVVQKYDNQYPTPADASTYTSTSHPVDPNWARLEALAAPLQLATLGSRASGLLGTTSIADATGNPAAKGTVTNKTVVGAIGDAEVWTEPLSWIAAQNLLYQTDAEDNEAIGFGFANATTGTPWILVRGISDTPWYPNAYDNVLATVRAATVTRYIVTHLPARVDPAPTTIADLSPVANAHMAGYLIADQAYYNVTPVTNVTYTDGAGTTHTLTGSSLAALQKQYAPGSGDLG</sequence>
<dbReference type="GO" id="GO:0008782">
    <property type="term" value="F:adenosylhomocysteine nucleosidase activity"/>
    <property type="evidence" value="ECO:0007669"/>
    <property type="project" value="TreeGrafter"/>
</dbReference>
<proteinExistence type="predicted"/>
<dbReference type="Proteomes" id="UP000675781">
    <property type="component" value="Unassembled WGS sequence"/>
</dbReference>
<protein>
    <recommendedName>
        <fullName evidence="2">Nucleoside phosphorylase domain-containing protein</fullName>
    </recommendedName>
</protein>
<dbReference type="AlphaFoldDB" id="A0A941ILJ5"/>
<accession>A0A941ILJ5</accession>
<feature type="domain" description="Nucleoside phosphorylase" evidence="2">
    <location>
        <begin position="46"/>
        <end position="150"/>
    </location>
</feature>
<keyword evidence="1" id="KW-0732">Signal</keyword>
<dbReference type="Pfam" id="PF01048">
    <property type="entry name" value="PNP_UDP_1"/>
    <property type="match status" value="1"/>
</dbReference>
<evidence type="ECO:0000259" key="2">
    <source>
        <dbReference type="Pfam" id="PF01048"/>
    </source>
</evidence>
<dbReference type="Gene3D" id="3.40.50.1580">
    <property type="entry name" value="Nucleoside phosphorylase domain"/>
    <property type="match status" value="1"/>
</dbReference>
<dbReference type="PANTHER" id="PTHR46832">
    <property type="entry name" value="5'-METHYLTHIOADENOSINE/S-ADENOSYLHOMOCYSTEINE NUCLEOSIDASE"/>
    <property type="match status" value="1"/>
</dbReference>
<reference evidence="3" key="1">
    <citation type="submission" date="2021-04" db="EMBL/GenBank/DDBJ databases">
        <title>Genome based classification of Actinospica acidithermotolerans sp. nov., an actinobacterium isolated from an Indonesian hot spring.</title>
        <authorList>
            <person name="Kusuma A.B."/>
            <person name="Putra K.E."/>
            <person name="Nafisah S."/>
            <person name="Loh J."/>
            <person name="Nouioui I."/>
            <person name="Goodfellow M."/>
        </authorList>
    </citation>
    <scope>NUCLEOTIDE SEQUENCE</scope>
    <source>
        <strain evidence="3">CSCA 57</strain>
    </source>
</reference>
<dbReference type="EMBL" id="JAGSOG010000022">
    <property type="protein sequence ID" value="MBR7833085.1"/>
    <property type="molecule type" value="Genomic_DNA"/>
</dbReference>
<keyword evidence="4" id="KW-1185">Reference proteome</keyword>
<dbReference type="PANTHER" id="PTHR46832:SF1">
    <property type="entry name" value="5'-METHYLTHIOADENOSINE_S-ADENOSYLHOMOCYSTEINE NUCLEOSIDASE"/>
    <property type="match status" value="1"/>
</dbReference>
<comment type="caution">
    <text evidence="3">The sequence shown here is derived from an EMBL/GenBank/DDBJ whole genome shotgun (WGS) entry which is preliminary data.</text>
</comment>
<gene>
    <name evidence="3" type="ORF">KDL01_07410</name>
</gene>
<dbReference type="GO" id="GO:0005829">
    <property type="term" value="C:cytosol"/>
    <property type="evidence" value="ECO:0007669"/>
    <property type="project" value="TreeGrafter"/>
</dbReference>
<dbReference type="GO" id="GO:0019284">
    <property type="term" value="P:L-methionine salvage from S-adenosylmethionine"/>
    <property type="evidence" value="ECO:0007669"/>
    <property type="project" value="TreeGrafter"/>
</dbReference>
<name>A0A941ILJ5_9ACTN</name>
<evidence type="ECO:0000313" key="3">
    <source>
        <dbReference type="EMBL" id="MBR7833085.1"/>
    </source>
</evidence>
<evidence type="ECO:0000256" key="1">
    <source>
        <dbReference type="SAM" id="SignalP"/>
    </source>
</evidence>